<reference evidence="1" key="1">
    <citation type="submission" date="2014-12" db="EMBL/GenBank/DDBJ databases">
        <title>Insight into the proteome of Arion vulgaris.</title>
        <authorList>
            <person name="Aradska J."/>
            <person name="Bulat T."/>
            <person name="Smidak R."/>
            <person name="Sarate P."/>
            <person name="Gangsoo J."/>
            <person name="Sialana F."/>
            <person name="Bilban M."/>
            <person name="Lubec G."/>
        </authorList>
    </citation>
    <scope>NUCLEOTIDE SEQUENCE</scope>
    <source>
        <tissue evidence="1">Skin</tissue>
    </source>
</reference>
<dbReference type="EMBL" id="HACG01007033">
    <property type="protein sequence ID" value="CEK53898.1"/>
    <property type="molecule type" value="Transcribed_RNA"/>
</dbReference>
<feature type="non-terminal residue" evidence="1">
    <location>
        <position position="1"/>
    </location>
</feature>
<sequence length="49" mass="5641">LLKKIYIYKLKTTTELGNTILILHIKEKPELKDCGILPSQQIANNYVNI</sequence>
<dbReference type="AlphaFoldDB" id="A0A0B6YCP7"/>
<accession>A0A0B6YCP7</accession>
<protein>
    <submittedName>
        <fullName evidence="1">Uncharacterized protein</fullName>
    </submittedName>
</protein>
<proteinExistence type="predicted"/>
<name>A0A0B6YCP7_9EUPU</name>
<gene>
    <name evidence="1" type="primary">ORF21505</name>
</gene>
<evidence type="ECO:0000313" key="1">
    <source>
        <dbReference type="EMBL" id="CEK53898.1"/>
    </source>
</evidence>
<organism evidence="1">
    <name type="scientific">Arion vulgaris</name>
    <dbReference type="NCBI Taxonomy" id="1028688"/>
    <lineage>
        <taxon>Eukaryota</taxon>
        <taxon>Metazoa</taxon>
        <taxon>Spiralia</taxon>
        <taxon>Lophotrochozoa</taxon>
        <taxon>Mollusca</taxon>
        <taxon>Gastropoda</taxon>
        <taxon>Heterobranchia</taxon>
        <taxon>Euthyneura</taxon>
        <taxon>Panpulmonata</taxon>
        <taxon>Eupulmonata</taxon>
        <taxon>Stylommatophora</taxon>
        <taxon>Helicina</taxon>
        <taxon>Arionoidea</taxon>
        <taxon>Arionidae</taxon>
        <taxon>Arion</taxon>
    </lineage>
</organism>